<dbReference type="AlphaFoldDB" id="H1Y6I5"/>
<dbReference type="EMBL" id="CM001403">
    <property type="protein sequence ID" value="EHQ25829.1"/>
    <property type="molecule type" value="Genomic_DNA"/>
</dbReference>
<dbReference type="Pfam" id="PF13088">
    <property type="entry name" value="BNR_2"/>
    <property type="match status" value="1"/>
</dbReference>
<dbReference type="Gene3D" id="2.115.10.20">
    <property type="entry name" value="Glycosyl hydrolase domain, family 43"/>
    <property type="match status" value="1"/>
</dbReference>
<feature type="domain" description="Sialidase" evidence="1">
    <location>
        <begin position="93"/>
        <end position="380"/>
    </location>
</feature>
<organism evidence="2 3">
    <name type="scientific">Mucilaginibacter paludis DSM 18603</name>
    <dbReference type="NCBI Taxonomy" id="714943"/>
    <lineage>
        <taxon>Bacteria</taxon>
        <taxon>Pseudomonadati</taxon>
        <taxon>Bacteroidota</taxon>
        <taxon>Sphingobacteriia</taxon>
        <taxon>Sphingobacteriales</taxon>
        <taxon>Sphingobacteriaceae</taxon>
        <taxon>Mucilaginibacter</taxon>
    </lineage>
</organism>
<dbReference type="eggNOG" id="COG4409">
    <property type="taxonomic scope" value="Bacteria"/>
</dbReference>
<dbReference type="InterPro" id="IPR011040">
    <property type="entry name" value="Sialidase"/>
</dbReference>
<dbReference type="CDD" id="cd15482">
    <property type="entry name" value="Sialidase_non-viral"/>
    <property type="match status" value="1"/>
</dbReference>
<dbReference type="InterPro" id="IPR023296">
    <property type="entry name" value="Glyco_hydro_beta-prop_sf"/>
</dbReference>
<dbReference type="PANTHER" id="PTHR43752">
    <property type="entry name" value="BNR/ASP-BOX REPEAT FAMILY PROTEIN"/>
    <property type="match status" value="1"/>
</dbReference>
<dbReference type="InterPro" id="IPR036278">
    <property type="entry name" value="Sialidase_sf"/>
</dbReference>
<dbReference type="OrthoDB" id="7294637at2"/>
<dbReference type="PANTHER" id="PTHR43752:SF2">
    <property type="entry name" value="BNR_ASP-BOX REPEAT FAMILY PROTEIN"/>
    <property type="match status" value="1"/>
</dbReference>
<dbReference type="SUPFAM" id="SSF50939">
    <property type="entry name" value="Sialidases"/>
    <property type="match status" value="1"/>
</dbReference>
<reference evidence="2" key="1">
    <citation type="submission" date="2011-09" db="EMBL/GenBank/DDBJ databases">
        <title>The permanent draft genome of Mucilaginibacter paludis DSM 18603.</title>
        <authorList>
            <consortium name="US DOE Joint Genome Institute (JGI-PGF)"/>
            <person name="Lucas S."/>
            <person name="Han J."/>
            <person name="Lapidus A."/>
            <person name="Bruce D."/>
            <person name="Goodwin L."/>
            <person name="Pitluck S."/>
            <person name="Peters L."/>
            <person name="Kyrpides N."/>
            <person name="Mavromatis K."/>
            <person name="Ivanova N."/>
            <person name="Mikhailova N."/>
            <person name="Held B."/>
            <person name="Detter J.C."/>
            <person name="Tapia R."/>
            <person name="Han C."/>
            <person name="Land M."/>
            <person name="Hauser L."/>
            <person name="Markowitz V."/>
            <person name="Cheng J.-F."/>
            <person name="Hugenholtz P."/>
            <person name="Woyke T."/>
            <person name="Wu D."/>
            <person name="Tindall B."/>
            <person name="Brambilla E."/>
            <person name="Klenk H.-P."/>
            <person name="Eisen J.A."/>
        </authorList>
    </citation>
    <scope>NUCLEOTIDE SEQUENCE [LARGE SCALE GENOMIC DNA]</scope>
    <source>
        <strain evidence="2">DSM 18603</strain>
    </source>
</reference>
<evidence type="ECO:0000259" key="1">
    <source>
        <dbReference type="Pfam" id="PF13088"/>
    </source>
</evidence>
<sequence>MKHFYVFLLLVFVLYSCKKNDTSIIIESVPTANVNVNTSPMVPTAIADPTVFSDGNTNESLEGQILVKQKANTAFLNRSWQGIPSITADKSNNLFTAWYSGTNGEGPGNYITVSVSKDLGKTWLDNEAVITPTAKSLVRFFDACLWTDPYGNVYLFWAKVKSTLVWDGVGGVWYSRMALVNDTLRFDTPRRLSDGIMMNKPICINNNADIIFPISVWRSSPTPAGLDGAFIYKGSFAIKNSFLKISYLPAAQPQTGLNIEHMVTDLGNGHLFALTRTGAGNNAGNIQYSNSYNNGSSWDTISGFKTIFPNAASRVFIGKLKSGNILLIINNSFYRTNLTVFLSVNNGVSWKYKSVLVENDIVAAPSYPDAVQTTDNVIHMVNDADRYGAGLINHTSFTEQDIINGDIGVFYRSTVSKK</sequence>
<keyword evidence="3" id="KW-1185">Reference proteome</keyword>
<evidence type="ECO:0000313" key="2">
    <source>
        <dbReference type="EMBL" id="EHQ25829.1"/>
    </source>
</evidence>
<dbReference type="STRING" id="714943.Mucpa_1672"/>
<accession>H1Y6I5</accession>
<gene>
    <name evidence="2" type="ORF">Mucpa_1672</name>
</gene>
<dbReference type="Proteomes" id="UP000002774">
    <property type="component" value="Chromosome"/>
</dbReference>
<protein>
    <recommendedName>
        <fullName evidence="1">Sialidase domain-containing protein</fullName>
    </recommendedName>
</protein>
<dbReference type="Gene3D" id="2.120.10.10">
    <property type="match status" value="1"/>
</dbReference>
<name>H1Y6I5_9SPHI</name>
<proteinExistence type="predicted"/>
<dbReference type="HOGENOM" id="CLU_040396_0_0_10"/>
<evidence type="ECO:0000313" key="3">
    <source>
        <dbReference type="Proteomes" id="UP000002774"/>
    </source>
</evidence>
<dbReference type="PROSITE" id="PS51257">
    <property type="entry name" value="PROKAR_LIPOPROTEIN"/>
    <property type="match status" value="1"/>
</dbReference>